<reference evidence="1" key="1">
    <citation type="submission" date="2018-02" db="EMBL/GenBank/DDBJ databases">
        <title>Rhizophora mucronata_Transcriptome.</title>
        <authorList>
            <person name="Meera S.P."/>
            <person name="Sreeshan A."/>
            <person name="Augustine A."/>
        </authorList>
    </citation>
    <scope>NUCLEOTIDE SEQUENCE</scope>
    <source>
        <tissue evidence="1">Leaf</tissue>
    </source>
</reference>
<evidence type="ECO:0000313" key="1">
    <source>
        <dbReference type="EMBL" id="MBX23954.1"/>
    </source>
</evidence>
<proteinExistence type="predicted"/>
<name>A0A2P2M159_RHIMU</name>
<accession>A0A2P2M159</accession>
<organism evidence="1">
    <name type="scientific">Rhizophora mucronata</name>
    <name type="common">Asiatic mangrove</name>
    <dbReference type="NCBI Taxonomy" id="61149"/>
    <lineage>
        <taxon>Eukaryota</taxon>
        <taxon>Viridiplantae</taxon>
        <taxon>Streptophyta</taxon>
        <taxon>Embryophyta</taxon>
        <taxon>Tracheophyta</taxon>
        <taxon>Spermatophyta</taxon>
        <taxon>Magnoliopsida</taxon>
        <taxon>eudicotyledons</taxon>
        <taxon>Gunneridae</taxon>
        <taxon>Pentapetalae</taxon>
        <taxon>rosids</taxon>
        <taxon>fabids</taxon>
        <taxon>Malpighiales</taxon>
        <taxon>Rhizophoraceae</taxon>
        <taxon>Rhizophora</taxon>
    </lineage>
</organism>
<protein>
    <submittedName>
        <fullName evidence="1">Uncharacterized protein</fullName>
    </submittedName>
</protein>
<sequence length="91" mass="10520">MLVIIQPYSCEANSFLSNSTIFFIQINLNSRFKPYYFSFQTLINPKPKLNQLCIYLCCPTSKIHIDCFISSPVAYPLSCHSCMFSHSCFPY</sequence>
<dbReference type="EMBL" id="GGEC01043470">
    <property type="protein sequence ID" value="MBX23954.1"/>
    <property type="molecule type" value="Transcribed_RNA"/>
</dbReference>
<dbReference type="AlphaFoldDB" id="A0A2P2M159"/>